<dbReference type="PANTHER" id="PTHR46115">
    <property type="entry name" value="THIOREDOXIN-LIKE PROTEIN 1"/>
    <property type="match status" value="1"/>
</dbReference>
<dbReference type="Proteomes" id="UP000830671">
    <property type="component" value="Chromosome 10"/>
</dbReference>
<dbReference type="FunFam" id="3.40.30.10:FF:000245">
    <property type="entry name" value="Thioredoxin"/>
    <property type="match status" value="1"/>
</dbReference>
<dbReference type="RefSeq" id="XP_049138341.1">
    <property type="nucleotide sequence ID" value="XM_049297117.1"/>
</dbReference>
<dbReference type="EMBL" id="CP019472">
    <property type="protein sequence ID" value="UQC76700.1"/>
    <property type="molecule type" value="Genomic_DNA"/>
</dbReference>
<dbReference type="SUPFAM" id="SSF52833">
    <property type="entry name" value="Thioredoxin-like"/>
    <property type="match status" value="1"/>
</dbReference>
<dbReference type="Pfam" id="PF00085">
    <property type="entry name" value="Thioredoxin"/>
    <property type="match status" value="1"/>
</dbReference>
<gene>
    <name evidence="4" type="ORF">CLUP02_18215</name>
</gene>
<dbReference type="InterPro" id="IPR017937">
    <property type="entry name" value="Thioredoxin_CS"/>
</dbReference>
<evidence type="ECO:0000256" key="1">
    <source>
        <dbReference type="ARBA" id="ARBA00008987"/>
    </source>
</evidence>
<keyword evidence="5" id="KW-1185">Reference proteome</keyword>
<dbReference type="GeneID" id="73352127"/>
<organism evidence="4 5">
    <name type="scientific">Colletotrichum lupini</name>
    <dbReference type="NCBI Taxonomy" id="145971"/>
    <lineage>
        <taxon>Eukaryota</taxon>
        <taxon>Fungi</taxon>
        <taxon>Dikarya</taxon>
        <taxon>Ascomycota</taxon>
        <taxon>Pezizomycotina</taxon>
        <taxon>Sordariomycetes</taxon>
        <taxon>Hypocreomycetidae</taxon>
        <taxon>Glomerellales</taxon>
        <taxon>Glomerellaceae</taxon>
        <taxon>Colletotrichum</taxon>
        <taxon>Colletotrichum acutatum species complex</taxon>
    </lineage>
</organism>
<protein>
    <submittedName>
        <fullName evidence="4">Thioredoxin</fullName>
    </submittedName>
</protein>
<dbReference type="PRINTS" id="PR00421">
    <property type="entry name" value="THIOREDOXIN"/>
</dbReference>
<reference evidence="4" key="1">
    <citation type="journal article" date="2021" name="Mol. Plant Microbe Interact.">
        <title>Complete Genome Sequence of the Plant-Pathogenic Fungus Colletotrichum lupini.</title>
        <authorList>
            <person name="Baroncelli R."/>
            <person name="Pensec F."/>
            <person name="Da Lio D."/>
            <person name="Boufleur T."/>
            <person name="Vicente I."/>
            <person name="Sarrocco S."/>
            <person name="Picot A."/>
            <person name="Baraldi E."/>
            <person name="Sukno S."/>
            <person name="Thon M."/>
            <person name="Le Floch G."/>
        </authorList>
    </citation>
    <scope>NUCLEOTIDE SEQUENCE</scope>
    <source>
        <strain evidence="4">IMI 504893</strain>
    </source>
</reference>
<feature type="domain" description="Thioredoxin" evidence="3">
    <location>
        <begin position="22"/>
        <end position="137"/>
    </location>
</feature>
<evidence type="ECO:0000313" key="4">
    <source>
        <dbReference type="EMBL" id="UQC76700.1"/>
    </source>
</evidence>
<dbReference type="InterPro" id="IPR013766">
    <property type="entry name" value="Thioredoxin_domain"/>
</dbReference>
<sequence>MSTRLFRPFQRIATTSLSSTYRSFHSTSPNMVVHNVRTAEEWKETLKEHTVVVLDCFATWCGPCKAIAPLVVKHSENADFKGIRFVKIDVDEVPDVSQELGIRAMPTFMIFNTQEKTQEIVGANPPALEKAIIALAATPEAKQAKAQIEEKEKAAAAAAEEPKQE</sequence>
<dbReference type="CDD" id="cd02947">
    <property type="entry name" value="TRX_family"/>
    <property type="match status" value="1"/>
</dbReference>
<dbReference type="Gene3D" id="3.40.30.10">
    <property type="entry name" value="Glutaredoxin"/>
    <property type="match status" value="1"/>
</dbReference>
<dbReference type="PROSITE" id="PS00194">
    <property type="entry name" value="THIOREDOXIN_1"/>
    <property type="match status" value="1"/>
</dbReference>
<keyword evidence="2" id="KW-1015">Disulfide bond</keyword>
<evidence type="ECO:0000256" key="2">
    <source>
        <dbReference type="ARBA" id="ARBA00023157"/>
    </source>
</evidence>
<proteinExistence type="inferred from homology"/>
<evidence type="ECO:0000259" key="3">
    <source>
        <dbReference type="PROSITE" id="PS51352"/>
    </source>
</evidence>
<dbReference type="InterPro" id="IPR036249">
    <property type="entry name" value="Thioredoxin-like_sf"/>
</dbReference>
<name>A0A9Q8WBN0_9PEZI</name>
<dbReference type="AlphaFoldDB" id="A0A9Q8WBN0"/>
<evidence type="ECO:0000313" key="5">
    <source>
        <dbReference type="Proteomes" id="UP000830671"/>
    </source>
</evidence>
<comment type="similarity">
    <text evidence="1">Belongs to the thioredoxin family.</text>
</comment>
<dbReference type="KEGG" id="clup:CLUP02_18215"/>
<accession>A0A9Q8WBN0</accession>
<dbReference type="PROSITE" id="PS51352">
    <property type="entry name" value="THIOREDOXIN_2"/>
    <property type="match status" value="1"/>
</dbReference>